<dbReference type="AlphaFoldDB" id="A0A6I9VSX9"/>
<keyword evidence="1" id="KW-1185">Reference proteome</keyword>
<dbReference type="RefSeq" id="XP_011630931.1">
    <property type="nucleotide sequence ID" value="XM_011632629.1"/>
</dbReference>
<dbReference type="KEGG" id="pbar:105423011"/>
<dbReference type="GeneID" id="105423011"/>
<proteinExistence type="predicted"/>
<dbReference type="InterPro" id="IPR008042">
    <property type="entry name" value="Retrotrans_Pao"/>
</dbReference>
<accession>A0A6I9VSX9</accession>
<gene>
    <name evidence="2" type="primary">LOC105423011</name>
</gene>
<evidence type="ECO:0000313" key="2">
    <source>
        <dbReference type="RefSeq" id="XP_011630931.1"/>
    </source>
</evidence>
<sequence>MTPLVCSRTKVIPLKKLTIPRLELITSRETHVSCSSKLKLKVDSIHLWTDSQVNLMDQILCISLEGLCQEQSGPNPTIVNKCQRNVPGSMKPADCASRSVSTDQRLIAHPLWWTGPQ</sequence>
<evidence type="ECO:0000313" key="1">
    <source>
        <dbReference type="Proteomes" id="UP000504615"/>
    </source>
</evidence>
<name>A0A6I9VSX9_9HYME</name>
<reference evidence="2" key="1">
    <citation type="submission" date="2025-08" db="UniProtKB">
        <authorList>
            <consortium name="RefSeq"/>
        </authorList>
    </citation>
    <scope>IDENTIFICATION</scope>
</reference>
<dbReference type="OrthoDB" id="7554397at2759"/>
<organism evidence="1 2">
    <name type="scientific">Pogonomyrmex barbatus</name>
    <name type="common">red harvester ant</name>
    <dbReference type="NCBI Taxonomy" id="144034"/>
    <lineage>
        <taxon>Eukaryota</taxon>
        <taxon>Metazoa</taxon>
        <taxon>Ecdysozoa</taxon>
        <taxon>Arthropoda</taxon>
        <taxon>Hexapoda</taxon>
        <taxon>Insecta</taxon>
        <taxon>Pterygota</taxon>
        <taxon>Neoptera</taxon>
        <taxon>Endopterygota</taxon>
        <taxon>Hymenoptera</taxon>
        <taxon>Apocrita</taxon>
        <taxon>Aculeata</taxon>
        <taxon>Formicoidea</taxon>
        <taxon>Formicidae</taxon>
        <taxon>Myrmicinae</taxon>
        <taxon>Pogonomyrmex</taxon>
    </lineage>
</organism>
<protein>
    <submittedName>
        <fullName evidence="2">Uncharacterized protein LOC105423011</fullName>
    </submittedName>
</protein>
<dbReference type="Proteomes" id="UP000504615">
    <property type="component" value="Unplaced"/>
</dbReference>
<dbReference type="Pfam" id="PF05380">
    <property type="entry name" value="Peptidase_A17"/>
    <property type="match status" value="1"/>
</dbReference>